<keyword evidence="2" id="KW-1185">Reference proteome</keyword>
<dbReference type="EMBL" id="CP068985">
    <property type="protein sequence ID" value="QYC43936.1"/>
    <property type="molecule type" value="Genomic_DNA"/>
</dbReference>
<evidence type="ECO:0000313" key="1">
    <source>
        <dbReference type="EMBL" id="QYC43936.1"/>
    </source>
</evidence>
<reference evidence="1 2" key="1">
    <citation type="journal article" date="2021" name="ACS Chem. Biol.">
        <title>Genomic-Led Discovery of a Novel Glycopeptide Antibiotic by Nonomuraea coxensis DSM 45129.</title>
        <authorList>
            <person name="Yushchuk O."/>
            <person name="Vior N.M."/>
            <person name="Andreo-Vidal A."/>
            <person name="Berini F."/>
            <person name="Ruckert C."/>
            <person name="Busche T."/>
            <person name="Binda E."/>
            <person name="Kalinowski J."/>
            <person name="Truman A.W."/>
            <person name="Marinelli F."/>
        </authorList>
    </citation>
    <scope>NUCLEOTIDE SEQUENCE [LARGE SCALE GENOMIC DNA]</scope>
    <source>
        <strain evidence="1 2">DSM 45129</strain>
    </source>
</reference>
<organism evidence="1 2">
    <name type="scientific">Nonomuraea coxensis DSM 45129</name>
    <dbReference type="NCBI Taxonomy" id="1122611"/>
    <lineage>
        <taxon>Bacteria</taxon>
        <taxon>Bacillati</taxon>
        <taxon>Actinomycetota</taxon>
        <taxon>Actinomycetes</taxon>
        <taxon>Streptosporangiales</taxon>
        <taxon>Streptosporangiaceae</taxon>
        <taxon>Nonomuraea</taxon>
    </lineage>
</organism>
<name>A0ABX8UAG3_9ACTN</name>
<evidence type="ECO:0008006" key="3">
    <source>
        <dbReference type="Google" id="ProtNLM"/>
    </source>
</evidence>
<proteinExistence type="predicted"/>
<gene>
    <name evidence="1" type="ORF">Nocox_31785</name>
</gene>
<accession>A0ABX8UAG3</accession>
<evidence type="ECO:0000313" key="2">
    <source>
        <dbReference type="Proteomes" id="UP000824681"/>
    </source>
</evidence>
<sequence>MASFRAPPNVAHMRAAIWTGAVAALLIGQVAVALPALADQIPPPWKHRTSLRVVPDDPQQNDFVRVFVHCPSPAEHATLTSTAFMLRSSWRPYREVGISLSNRGLGRKTVGISYFTPPGDYEVVLRCVQDKIDKKTRLKKLKLISWYVVPITVRPFRVAHFFD</sequence>
<protein>
    <recommendedName>
        <fullName evidence="3">Secreted protein</fullName>
    </recommendedName>
</protein>
<dbReference type="Proteomes" id="UP000824681">
    <property type="component" value="Chromosome"/>
</dbReference>